<feature type="domain" description="EF-hand" evidence="1">
    <location>
        <begin position="1"/>
        <end position="31"/>
    </location>
</feature>
<dbReference type="CDD" id="cd00051">
    <property type="entry name" value="EFh"/>
    <property type="match status" value="1"/>
</dbReference>
<dbReference type="Proteomes" id="UP000636709">
    <property type="component" value="Unassembled WGS sequence"/>
</dbReference>
<sequence length="97" mass="10762">MAWVFRNFDANSDGRILRFELVDVFESLGHAASNDGLAHMMAETDADDFISLDEFTTLNAPPLSSSASPGAWRVRLHRTTHNRGMPWPPGDIYGPLC</sequence>
<dbReference type="InterPro" id="IPR011992">
    <property type="entry name" value="EF-hand-dom_pair"/>
</dbReference>
<dbReference type="OrthoDB" id="26525at2759"/>
<protein>
    <recommendedName>
        <fullName evidence="1">EF-hand domain-containing protein</fullName>
    </recommendedName>
</protein>
<evidence type="ECO:0000259" key="1">
    <source>
        <dbReference type="PROSITE" id="PS50222"/>
    </source>
</evidence>
<keyword evidence="3" id="KW-1185">Reference proteome</keyword>
<evidence type="ECO:0000313" key="3">
    <source>
        <dbReference type="Proteomes" id="UP000636709"/>
    </source>
</evidence>
<dbReference type="SUPFAM" id="SSF47473">
    <property type="entry name" value="EF-hand"/>
    <property type="match status" value="1"/>
</dbReference>
<dbReference type="AlphaFoldDB" id="A0A835BGC4"/>
<evidence type="ECO:0000313" key="2">
    <source>
        <dbReference type="EMBL" id="KAF8692498.1"/>
    </source>
</evidence>
<gene>
    <name evidence="2" type="ORF">HU200_039596</name>
</gene>
<accession>A0A835BGC4</accession>
<comment type="caution">
    <text evidence="2">The sequence shown here is derived from an EMBL/GenBank/DDBJ whole genome shotgun (WGS) entry which is preliminary data.</text>
</comment>
<dbReference type="GO" id="GO:0005509">
    <property type="term" value="F:calcium ion binding"/>
    <property type="evidence" value="ECO:0007669"/>
    <property type="project" value="InterPro"/>
</dbReference>
<organism evidence="2 3">
    <name type="scientific">Digitaria exilis</name>
    <dbReference type="NCBI Taxonomy" id="1010633"/>
    <lineage>
        <taxon>Eukaryota</taxon>
        <taxon>Viridiplantae</taxon>
        <taxon>Streptophyta</taxon>
        <taxon>Embryophyta</taxon>
        <taxon>Tracheophyta</taxon>
        <taxon>Spermatophyta</taxon>
        <taxon>Magnoliopsida</taxon>
        <taxon>Liliopsida</taxon>
        <taxon>Poales</taxon>
        <taxon>Poaceae</taxon>
        <taxon>PACMAD clade</taxon>
        <taxon>Panicoideae</taxon>
        <taxon>Panicodae</taxon>
        <taxon>Paniceae</taxon>
        <taxon>Anthephorinae</taxon>
        <taxon>Digitaria</taxon>
    </lineage>
</organism>
<dbReference type="Gene3D" id="1.10.238.10">
    <property type="entry name" value="EF-hand"/>
    <property type="match status" value="1"/>
</dbReference>
<reference evidence="2" key="1">
    <citation type="submission" date="2020-07" db="EMBL/GenBank/DDBJ databases">
        <title>Genome sequence and genetic diversity analysis of an under-domesticated orphan crop, white fonio (Digitaria exilis).</title>
        <authorList>
            <person name="Bennetzen J.L."/>
            <person name="Chen S."/>
            <person name="Ma X."/>
            <person name="Wang X."/>
            <person name="Yssel A.E.J."/>
            <person name="Chaluvadi S.R."/>
            <person name="Johnson M."/>
            <person name="Gangashetty P."/>
            <person name="Hamidou F."/>
            <person name="Sanogo M.D."/>
            <person name="Zwaenepoel A."/>
            <person name="Wallace J."/>
            <person name="Van De Peer Y."/>
            <person name="Van Deynze A."/>
        </authorList>
    </citation>
    <scope>NUCLEOTIDE SEQUENCE</scope>
    <source>
        <tissue evidence="2">Leaves</tissue>
    </source>
</reference>
<dbReference type="InterPro" id="IPR002048">
    <property type="entry name" value="EF_hand_dom"/>
</dbReference>
<name>A0A835BGC4_9POAL</name>
<dbReference type="PROSITE" id="PS50222">
    <property type="entry name" value="EF_HAND_2"/>
    <property type="match status" value="1"/>
</dbReference>
<proteinExistence type="predicted"/>
<dbReference type="EMBL" id="JACEFO010001939">
    <property type="protein sequence ID" value="KAF8692498.1"/>
    <property type="molecule type" value="Genomic_DNA"/>
</dbReference>